<gene>
    <name evidence="2" type="ORF">PoB_002507500</name>
</gene>
<evidence type="ECO:0000256" key="1">
    <source>
        <dbReference type="SAM" id="MobiDB-lite"/>
    </source>
</evidence>
<keyword evidence="3" id="KW-1185">Reference proteome</keyword>
<evidence type="ECO:0000313" key="3">
    <source>
        <dbReference type="Proteomes" id="UP000735302"/>
    </source>
</evidence>
<organism evidence="2 3">
    <name type="scientific">Plakobranchus ocellatus</name>
    <dbReference type="NCBI Taxonomy" id="259542"/>
    <lineage>
        <taxon>Eukaryota</taxon>
        <taxon>Metazoa</taxon>
        <taxon>Spiralia</taxon>
        <taxon>Lophotrochozoa</taxon>
        <taxon>Mollusca</taxon>
        <taxon>Gastropoda</taxon>
        <taxon>Heterobranchia</taxon>
        <taxon>Euthyneura</taxon>
        <taxon>Panpulmonata</taxon>
        <taxon>Sacoglossa</taxon>
        <taxon>Placobranchoidea</taxon>
        <taxon>Plakobranchidae</taxon>
        <taxon>Plakobranchus</taxon>
    </lineage>
</organism>
<protein>
    <submittedName>
        <fullName evidence="2">Uncharacterized protein</fullName>
    </submittedName>
</protein>
<dbReference type="EMBL" id="BLXT01002860">
    <property type="protein sequence ID" value="GFN98569.1"/>
    <property type="molecule type" value="Genomic_DNA"/>
</dbReference>
<reference evidence="2 3" key="1">
    <citation type="journal article" date="2021" name="Elife">
        <title>Chloroplast acquisition without the gene transfer in kleptoplastic sea slugs, Plakobranchus ocellatus.</title>
        <authorList>
            <person name="Maeda T."/>
            <person name="Takahashi S."/>
            <person name="Yoshida T."/>
            <person name="Shimamura S."/>
            <person name="Takaki Y."/>
            <person name="Nagai Y."/>
            <person name="Toyoda A."/>
            <person name="Suzuki Y."/>
            <person name="Arimoto A."/>
            <person name="Ishii H."/>
            <person name="Satoh N."/>
            <person name="Nishiyama T."/>
            <person name="Hasebe M."/>
            <person name="Maruyama T."/>
            <person name="Minagawa J."/>
            <person name="Obokata J."/>
            <person name="Shigenobu S."/>
        </authorList>
    </citation>
    <scope>NUCLEOTIDE SEQUENCE [LARGE SCALE GENOMIC DNA]</scope>
</reference>
<dbReference type="Proteomes" id="UP000735302">
    <property type="component" value="Unassembled WGS sequence"/>
</dbReference>
<dbReference type="AlphaFoldDB" id="A0AAV3ZS18"/>
<comment type="caution">
    <text evidence="2">The sequence shown here is derived from an EMBL/GenBank/DDBJ whole genome shotgun (WGS) entry which is preliminary data.</text>
</comment>
<feature type="region of interest" description="Disordered" evidence="1">
    <location>
        <begin position="45"/>
        <end position="64"/>
    </location>
</feature>
<sequence length="99" mass="11066">MDSKLRQKTIFVRWLLKVKWALNSEQAQKDGLGFLHITSPQQCDLSLSGPPSGHGAGGDVWVSDRRDPADLRADSLATVPRTPRAQRETGEGLYRLYFV</sequence>
<accession>A0AAV3ZS18</accession>
<name>A0AAV3ZS18_9GAST</name>
<evidence type="ECO:0000313" key="2">
    <source>
        <dbReference type="EMBL" id="GFN98569.1"/>
    </source>
</evidence>
<proteinExistence type="predicted"/>